<dbReference type="Proteomes" id="UP000887104">
    <property type="component" value="Unassembled WGS sequence"/>
</dbReference>
<evidence type="ECO:0000256" key="1">
    <source>
        <dbReference type="SAM" id="Phobius"/>
    </source>
</evidence>
<proteinExistence type="predicted"/>
<keyword evidence="1" id="KW-0472">Membrane</keyword>
<evidence type="ECO:0000313" key="3">
    <source>
        <dbReference type="Proteomes" id="UP000887104"/>
    </source>
</evidence>
<dbReference type="RefSeq" id="WP_220781642.1">
    <property type="nucleotide sequence ID" value="NZ_BPEY01000047.1"/>
</dbReference>
<sequence>MTVNKMLVSSINDKPLAVSECYFGFNPVKALISLSLLFVLVFIAVFVRDTFIRPILGDVLVVVWLYYLLASFLILRPWTIILMTLSIAFSVEFAQYIKVPKLLGIEPGSVIGTIMGATFDWLDLIAYITGAVLCMVIERVFSRKVTFKTCR</sequence>
<dbReference type="EMBL" id="BPEY01000047">
    <property type="protein sequence ID" value="GIU47404.1"/>
    <property type="molecule type" value="Genomic_DNA"/>
</dbReference>
<evidence type="ECO:0008006" key="4">
    <source>
        <dbReference type="Google" id="ProtNLM"/>
    </source>
</evidence>
<comment type="caution">
    <text evidence="2">The sequence shown here is derived from an EMBL/GenBank/DDBJ whole genome shotgun (WGS) entry which is preliminary data.</text>
</comment>
<protein>
    <recommendedName>
        <fullName evidence="4">DUF2809 domain-containing protein</fullName>
    </recommendedName>
</protein>
<name>A0ABQ4PIX2_9GAMM</name>
<organism evidence="2 3">
    <name type="scientific">Shewanella sairae</name>
    <dbReference type="NCBI Taxonomy" id="190310"/>
    <lineage>
        <taxon>Bacteria</taxon>
        <taxon>Pseudomonadati</taxon>
        <taxon>Pseudomonadota</taxon>
        <taxon>Gammaproteobacteria</taxon>
        <taxon>Alteromonadales</taxon>
        <taxon>Shewanellaceae</taxon>
        <taxon>Shewanella</taxon>
    </lineage>
</organism>
<accession>A0ABQ4PIX2</accession>
<reference evidence="2" key="1">
    <citation type="submission" date="2021-05" db="EMBL/GenBank/DDBJ databases">
        <title>Molecular characterization for Shewanella algae harboring chromosomal blaOXA-55-like strains isolated from clinical and environment sample.</title>
        <authorList>
            <person name="Ohama Y."/>
            <person name="Aoki K."/>
            <person name="Harada S."/>
            <person name="Moriya K."/>
            <person name="Ishii Y."/>
            <person name="Tateda K."/>
        </authorList>
    </citation>
    <scope>NUCLEOTIDE SEQUENCE</scope>
    <source>
        <strain evidence="2">JCM 11563</strain>
    </source>
</reference>
<keyword evidence="3" id="KW-1185">Reference proteome</keyword>
<feature type="transmembrane region" description="Helical" evidence="1">
    <location>
        <begin position="30"/>
        <end position="47"/>
    </location>
</feature>
<gene>
    <name evidence="2" type="ORF">TUM4438_26530</name>
</gene>
<feature type="transmembrane region" description="Helical" evidence="1">
    <location>
        <begin position="59"/>
        <end position="89"/>
    </location>
</feature>
<evidence type="ECO:0000313" key="2">
    <source>
        <dbReference type="EMBL" id="GIU47404.1"/>
    </source>
</evidence>
<dbReference type="InterPro" id="IPR021257">
    <property type="entry name" value="DUF2809"/>
</dbReference>
<keyword evidence="1" id="KW-0812">Transmembrane</keyword>
<feature type="transmembrane region" description="Helical" evidence="1">
    <location>
        <begin position="124"/>
        <end position="141"/>
    </location>
</feature>
<dbReference type="Pfam" id="PF10990">
    <property type="entry name" value="DUF2809"/>
    <property type="match status" value="1"/>
</dbReference>
<keyword evidence="1" id="KW-1133">Transmembrane helix</keyword>